<evidence type="ECO:0000313" key="2">
    <source>
        <dbReference type="Proteomes" id="UP000317550"/>
    </source>
</evidence>
<reference evidence="2" key="1">
    <citation type="submission" date="2019-07" db="EMBL/GenBank/DDBJ databases">
        <title>Chitinimonas sp. nov., isolated from Ny-Alesund, arctica soil.</title>
        <authorList>
            <person name="Xu Q."/>
            <person name="Peng F."/>
        </authorList>
    </citation>
    <scope>NUCLEOTIDE SEQUENCE [LARGE SCALE GENOMIC DNA]</scope>
    <source>
        <strain evidence="2">R3-44</strain>
    </source>
</reference>
<gene>
    <name evidence="1" type="ORF">FNU76_14780</name>
</gene>
<dbReference type="KEGG" id="cari:FNU76_14780"/>
<dbReference type="GO" id="GO:0016746">
    <property type="term" value="F:acyltransferase activity"/>
    <property type="evidence" value="ECO:0007669"/>
    <property type="project" value="InterPro"/>
</dbReference>
<dbReference type="Gene3D" id="3.40.47.10">
    <property type="match status" value="1"/>
</dbReference>
<organism evidence="1 2">
    <name type="scientific">Chitinimonas arctica</name>
    <dbReference type="NCBI Taxonomy" id="2594795"/>
    <lineage>
        <taxon>Bacteria</taxon>
        <taxon>Pseudomonadati</taxon>
        <taxon>Pseudomonadota</taxon>
        <taxon>Betaproteobacteria</taxon>
        <taxon>Neisseriales</taxon>
        <taxon>Chitinibacteraceae</taxon>
        <taxon>Chitinimonas</taxon>
    </lineage>
</organism>
<dbReference type="EMBL" id="CP041730">
    <property type="protein sequence ID" value="QDQ27519.1"/>
    <property type="molecule type" value="Genomic_DNA"/>
</dbReference>
<dbReference type="Proteomes" id="UP000317550">
    <property type="component" value="Chromosome"/>
</dbReference>
<dbReference type="OrthoDB" id="3078238at2"/>
<evidence type="ECO:0008006" key="3">
    <source>
        <dbReference type="Google" id="ProtNLM"/>
    </source>
</evidence>
<dbReference type="SUPFAM" id="SSF53901">
    <property type="entry name" value="Thiolase-like"/>
    <property type="match status" value="1"/>
</dbReference>
<accession>A0A516SH89</accession>
<name>A0A516SH89_9NEIS</name>
<dbReference type="InterPro" id="IPR016039">
    <property type="entry name" value="Thiolase-like"/>
</dbReference>
<dbReference type="RefSeq" id="WP_144278912.1">
    <property type="nucleotide sequence ID" value="NZ_CP041730.1"/>
</dbReference>
<keyword evidence="2" id="KW-1185">Reference proteome</keyword>
<evidence type="ECO:0000313" key="1">
    <source>
        <dbReference type="EMBL" id="QDQ27519.1"/>
    </source>
</evidence>
<protein>
    <recommendedName>
        <fullName evidence="3">3-oxoacyl-ACP synthase</fullName>
    </recommendedName>
</protein>
<dbReference type="AlphaFoldDB" id="A0A516SH89"/>
<sequence>MSISTELSVIASGAVSSIGLSAASTCAAIRASLNNFRETHFVDSKGEPVLGAMVPTAVLTGTEDDEVIQGGPDKLAAMFVRAVRECSEAAGGIDPAQTALLLVGPEGSRPGVDEALLRHVFDTCQATAGMAFHAASRITQVGTPGLAVMLKYSRELLAAPQESGVQAVLIAGLDSLLNGNDIRQALQEGRILTSANADGFIPGEACACILVVRSDAALARRRADGREDEPAAAILRLRGIGLAQESATLSSRQPSRGRGLATAIAQALGEAELQAHDVHNRMSDATAESYFFEEASYAWTRLLRQRSPEGYLFTTPMNRVGHIGAAMGPLTLVLALDQVRKQWAAGENILIHLSSNSSPRAALVLTAA</sequence>
<proteinExistence type="predicted"/>